<dbReference type="InterPro" id="IPR036291">
    <property type="entry name" value="NAD(P)-bd_dom_sf"/>
</dbReference>
<dbReference type="EMBL" id="HBIU01052061">
    <property type="protein sequence ID" value="CAE0645290.1"/>
    <property type="molecule type" value="Transcribed_RNA"/>
</dbReference>
<reference evidence="1" key="1">
    <citation type="submission" date="2021-01" db="EMBL/GenBank/DDBJ databases">
        <authorList>
            <person name="Corre E."/>
            <person name="Pelletier E."/>
            <person name="Niang G."/>
            <person name="Scheremetjew M."/>
            <person name="Finn R."/>
            <person name="Kale V."/>
            <person name="Holt S."/>
            <person name="Cochrane G."/>
            <person name="Meng A."/>
            <person name="Brown T."/>
            <person name="Cohen L."/>
        </authorList>
    </citation>
    <scope>NUCLEOTIDE SEQUENCE</scope>
    <source>
        <strain evidence="1">CCMP3107</strain>
    </source>
</reference>
<dbReference type="PRINTS" id="PR00081">
    <property type="entry name" value="GDHRDH"/>
</dbReference>
<dbReference type="Pfam" id="PF00106">
    <property type="entry name" value="adh_short"/>
    <property type="match status" value="1"/>
</dbReference>
<dbReference type="Gene3D" id="3.40.50.720">
    <property type="entry name" value="NAD(P)-binding Rossmann-like Domain"/>
    <property type="match status" value="1"/>
</dbReference>
<gene>
    <name evidence="1" type="ORF">HAKA00212_LOCUS23040</name>
</gene>
<name>A0A7S4DEV4_HETAK</name>
<accession>A0A7S4DEV4</accession>
<dbReference type="InterPro" id="IPR002347">
    <property type="entry name" value="SDR_fam"/>
</dbReference>
<protein>
    <submittedName>
        <fullName evidence="1">Uncharacterized protein</fullName>
    </submittedName>
</protein>
<sequence>MSLYVASKFAVEGYSASLSEELKDQNIIVNTISPGMVNTSSFPKPPGKKGVRSAESVKDGLLLLLETENTGYYVHVDELDQVKEKNQDATLALKKINEEPFNI</sequence>
<evidence type="ECO:0000313" key="1">
    <source>
        <dbReference type="EMBL" id="CAE0645290.1"/>
    </source>
</evidence>
<proteinExistence type="predicted"/>
<organism evidence="1">
    <name type="scientific">Heterosigma akashiwo</name>
    <name type="common">Chromophytic alga</name>
    <name type="synonym">Heterosigma carterae</name>
    <dbReference type="NCBI Taxonomy" id="2829"/>
    <lineage>
        <taxon>Eukaryota</taxon>
        <taxon>Sar</taxon>
        <taxon>Stramenopiles</taxon>
        <taxon>Ochrophyta</taxon>
        <taxon>Raphidophyceae</taxon>
        <taxon>Chattonellales</taxon>
        <taxon>Chattonellaceae</taxon>
        <taxon>Heterosigma</taxon>
    </lineage>
</organism>
<dbReference type="AlphaFoldDB" id="A0A7S4DEV4"/>
<dbReference type="SUPFAM" id="SSF51735">
    <property type="entry name" value="NAD(P)-binding Rossmann-fold domains"/>
    <property type="match status" value="1"/>
</dbReference>